<protein>
    <submittedName>
        <fullName evidence="1">Uncharacterized protein</fullName>
    </submittedName>
</protein>
<dbReference type="RefSeq" id="WP_150805769.1">
    <property type="nucleotide sequence ID" value="NZ_CABVHY010000024.1"/>
</dbReference>
<sequence length="67" mass="7525">MGDLDEKIAAGEPLMQQALQALRRYNDARGVKPAEEIERLRLEAEALMTAMSEYVSRSLVGPDRILH</sequence>
<dbReference type="EMBL" id="CABVHY010000024">
    <property type="protein sequence ID" value="VVO24155.1"/>
    <property type="molecule type" value="Genomic_DNA"/>
</dbReference>
<organism evidence="1 2">
    <name type="scientific">Pseudomonas fluorescens</name>
    <dbReference type="NCBI Taxonomy" id="294"/>
    <lineage>
        <taxon>Bacteria</taxon>
        <taxon>Pseudomonadati</taxon>
        <taxon>Pseudomonadota</taxon>
        <taxon>Gammaproteobacteria</taxon>
        <taxon>Pseudomonadales</taxon>
        <taxon>Pseudomonadaceae</taxon>
        <taxon>Pseudomonas</taxon>
    </lineage>
</organism>
<dbReference type="AlphaFoldDB" id="A0A5E7EBG9"/>
<evidence type="ECO:0000313" key="2">
    <source>
        <dbReference type="Proteomes" id="UP000379480"/>
    </source>
</evidence>
<proteinExistence type="predicted"/>
<gene>
    <name evidence="1" type="ORF">PS723_04455</name>
</gene>
<reference evidence="1 2" key="1">
    <citation type="submission" date="2019-09" db="EMBL/GenBank/DDBJ databases">
        <authorList>
            <person name="Chandra G."/>
            <person name="Truman W A."/>
        </authorList>
    </citation>
    <scope>NUCLEOTIDE SEQUENCE [LARGE SCALE GENOMIC DNA]</scope>
    <source>
        <strain evidence="1">PS723</strain>
    </source>
</reference>
<dbReference type="Proteomes" id="UP000379480">
    <property type="component" value="Unassembled WGS sequence"/>
</dbReference>
<name>A0A5E7EBG9_PSEFL</name>
<accession>A0A5E7EBG9</accession>
<evidence type="ECO:0000313" key="1">
    <source>
        <dbReference type="EMBL" id="VVO24155.1"/>
    </source>
</evidence>